<sequence>MTTLVEGRHAAEHLVSEANGTRSRDVVTLLAGVAYPAGAVLGKVTASGKFKLLTPAANDGSEAAAAVLFAPVDATTADKPGVVNSRDTEVQGTALAWPDGIGAPEKAAALAQLAARGIVAR</sequence>
<evidence type="ECO:0000313" key="2">
    <source>
        <dbReference type="Proteomes" id="UP000072741"/>
    </source>
</evidence>
<reference evidence="1 2" key="1">
    <citation type="journal article" date="2016" name="Front. Microbiol.">
        <title>Genomic Resource of Rice Seed Associated Bacteria.</title>
        <authorList>
            <person name="Midha S."/>
            <person name="Bansal K."/>
            <person name="Sharma S."/>
            <person name="Kumar N."/>
            <person name="Patil P.P."/>
            <person name="Chaudhry V."/>
            <person name="Patil P.B."/>
        </authorList>
    </citation>
    <scope>NUCLEOTIDE SEQUENCE [LARGE SCALE GENOMIC DNA]</scope>
    <source>
        <strain evidence="1 2">NS331</strain>
    </source>
</reference>
<evidence type="ECO:0000313" key="1">
    <source>
        <dbReference type="EMBL" id="KTT23245.1"/>
    </source>
</evidence>
<dbReference type="EMBL" id="LDSL01000051">
    <property type="protein sequence ID" value="KTT23245.1"/>
    <property type="molecule type" value="Genomic_DNA"/>
</dbReference>
<name>A0A147H0S4_9BURK</name>
<evidence type="ECO:0008006" key="3">
    <source>
        <dbReference type="Google" id="ProtNLM"/>
    </source>
</evidence>
<accession>A0A147H0S4</accession>
<dbReference type="Pfam" id="PF02924">
    <property type="entry name" value="HDPD"/>
    <property type="match status" value="1"/>
</dbReference>
<dbReference type="OrthoDB" id="9099687at2"/>
<comment type="caution">
    <text evidence="1">The sequence shown here is derived from an EMBL/GenBank/DDBJ whole genome shotgun (WGS) entry which is preliminary data.</text>
</comment>
<keyword evidence="2" id="KW-1185">Reference proteome</keyword>
<dbReference type="Proteomes" id="UP000072741">
    <property type="component" value="Unassembled WGS sequence"/>
</dbReference>
<proteinExistence type="predicted"/>
<organism evidence="1 2">
    <name type="scientific">Pseudacidovorax intermedius</name>
    <dbReference type="NCBI Taxonomy" id="433924"/>
    <lineage>
        <taxon>Bacteria</taxon>
        <taxon>Pseudomonadati</taxon>
        <taxon>Pseudomonadota</taxon>
        <taxon>Betaproteobacteria</taxon>
        <taxon>Burkholderiales</taxon>
        <taxon>Comamonadaceae</taxon>
        <taxon>Pseudacidovorax</taxon>
    </lineage>
</organism>
<dbReference type="InterPro" id="IPR004195">
    <property type="entry name" value="Head_decoration_D"/>
</dbReference>
<dbReference type="RefSeq" id="WP_058641558.1">
    <property type="nucleotide sequence ID" value="NZ_LDSL01000051.1"/>
</dbReference>
<dbReference type="Gene3D" id="2.40.300.10">
    <property type="entry name" value="Head decoration protein D"/>
    <property type="match status" value="1"/>
</dbReference>
<dbReference type="AlphaFoldDB" id="A0A147H0S4"/>
<gene>
    <name evidence="1" type="ORF">NS331_08495</name>
</gene>
<protein>
    <recommendedName>
        <fullName evidence="3">Bacteriophage lambda head decoration protein D</fullName>
    </recommendedName>
</protein>